<dbReference type="SUPFAM" id="SSF52309">
    <property type="entry name" value="N-(deoxy)ribosyltransferase-like"/>
    <property type="match status" value="1"/>
</dbReference>
<protein>
    <recommendedName>
        <fullName evidence="5">Nucleoside 2-deoxyribosyltransferase</fullName>
    </recommendedName>
</protein>
<gene>
    <name evidence="3" type="ORF">BK300_22210</name>
    <name evidence="1" type="ORF">HIE29_004883</name>
    <name evidence="2" type="ORF">IFC14_003648</name>
</gene>
<dbReference type="EMBL" id="DABUHV010000022">
    <property type="protein sequence ID" value="HAN4355165.1"/>
    <property type="molecule type" value="Genomic_DNA"/>
</dbReference>
<name>A0A1E5M0G4_ECOLX</name>
<accession>A0A1E5M0G4</accession>
<organism evidence="1">
    <name type="scientific">Escherichia coli</name>
    <dbReference type="NCBI Taxonomy" id="562"/>
    <lineage>
        <taxon>Bacteria</taxon>
        <taxon>Pseudomonadati</taxon>
        <taxon>Pseudomonadota</taxon>
        <taxon>Gammaproteobacteria</taxon>
        <taxon>Enterobacterales</taxon>
        <taxon>Enterobacteriaceae</taxon>
        <taxon>Escherichia</taxon>
    </lineage>
</organism>
<dbReference type="Proteomes" id="UP000843571">
    <property type="component" value="Unassembled WGS sequence"/>
</dbReference>
<reference evidence="1" key="2">
    <citation type="journal article" date="2018" name="Genome Biol.">
        <title>SKESA: strategic k-mer extension for scrupulous assemblies.</title>
        <authorList>
            <person name="Souvorov A."/>
            <person name="Agarwala R."/>
            <person name="Lipman D.J."/>
        </authorList>
    </citation>
    <scope>NUCLEOTIDE SEQUENCE [LARGE SCALE GENOMIC DNA]</scope>
    <source>
        <strain evidence="2">489-16</strain>
        <strain evidence="1">C0382</strain>
    </source>
</reference>
<dbReference type="EMBL" id="MOHC01000041">
    <property type="protein sequence ID" value="OJN35294.1"/>
    <property type="molecule type" value="Genomic_DNA"/>
</dbReference>
<evidence type="ECO:0008006" key="5">
    <source>
        <dbReference type="Google" id="ProtNLM"/>
    </source>
</evidence>
<dbReference type="AlphaFoldDB" id="A0A1E5M0G4"/>
<comment type="caution">
    <text evidence="1">The sequence shown here is derived from an EMBL/GenBank/DDBJ whole genome shotgun (WGS) entry which is preliminary data.</text>
</comment>
<evidence type="ECO:0000313" key="2">
    <source>
        <dbReference type="EMBL" id="HAN4355165.1"/>
    </source>
</evidence>
<reference evidence="3 4" key="1">
    <citation type="submission" date="2016-10" db="EMBL/GenBank/DDBJ databases">
        <title>Comprehensive resistome analysis reveals the prevalence of NDM and MCR-1 in Chinese poultry production.</title>
        <authorList>
            <person name="Wang Y."/>
            <person name="Zhang R."/>
            <person name="Li J."/>
            <person name="Wu Z."/>
            <person name="Wenjuan Y."/>
            <person name="Schwarz S."/>
            <person name="Tyrrell J."/>
            <person name="Zheng Y."/>
            <person name="Wang S."/>
            <person name="Shen Z."/>
            <person name="Liu Z."/>
            <person name="Lei L."/>
            <person name="Li M."/>
            <person name="Zhang Q."/>
            <person name="Wu C."/>
            <person name="Zhang Q."/>
            <person name="Wu Y."/>
            <person name="Walsh T."/>
            <person name="Shen J."/>
        </authorList>
    </citation>
    <scope>NUCLEOTIDE SEQUENCE [LARGE SCALE GENOMIC DNA]</scope>
    <source>
        <strain evidence="3 4">574</strain>
    </source>
</reference>
<dbReference type="Proteomes" id="UP000859822">
    <property type="component" value="Unassembled WGS sequence"/>
</dbReference>
<dbReference type="Proteomes" id="UP000184077">
    <property type="component" value="Unassembled WGS sequence"/>
</dbReference>
<dbReference type="EMBL" id="DABCJL010000017">
    <property type="protein sequence ID" value="HAH7771347.1"/>
    <property type="molecule type" value="Genomic_DNA"/>
</dbReference>
<evidence type="ECO:0000313" key="3">
    <source>
        <dbReference type="EMBL" id="OJN35294.1"/>
    </source>
</evidence>
<reference evidence="1" key="3">
    <citation type="submission" date="2020-01" db="EMBL/GenBank/DDBJ databases">
        <authorList>
            <consortium name="NCBI Pathogen Detection Project"/>
        </authorList>
    </citation>
    <scope>NUCLEOTIDE SEQUENCE</scope>
    <source>
        <strain evidence="2">489-16</strain>
        <strain evidence="1">C0382</strain>
    </source>
</reference>
<evidence type="ECO:0000313" key="1">
    <source>
        <dbReference type="EMBL" id="HAH7771347.1"/>
    </source>
</evidence>
<proteinExistence type="predicted"/>
<evidence type="ECO:0000313" key="4">
    <source>
        <dbReference type="Proteomes" id="UP000184077"/>
    </source>
</evidence>
<dbReference type="RefSeq" id="WP_024245513.1">
    <property type="nucleotide sequence ID" value="NZ_AP022544.1"/>
</dbReference>
<dbReference type="Gene3D" id="3.40.50.450">
    <property type="match status" value="1"/>
</dbReference>
<sequence length="169" mass="19305">MNIYIACALTHVPREIFHEYSNWIHSLAKGLSQNNNVKYALINSDPELSKRPESNKSRLCYIWDRDMVEKSDVIIAECSFPSTGLGIELQIAEQKNIPVIICYKDYGINKTKTIEYVNPDETTHNLQVGEGFISHMVLGLPNILDVILCKDIDNTCRKLKILLDMINHN</sequence>